<protein>
    <recommendedName>
        <fullName evidence="4">Peptidase MA-like domain-containing protein</fullName>
    </recommendedName>
</protein>
<name>A0A840I2Z3_9PROT</name>
<comment type="caution">
    <text evidence="2">The sequence shown here is derived from an EMBL/GenBank/DDBJ whole genome shotgun (WGS) entry which is preliminary data.</text>
</comment>
<dbReference type="EMBL" id="JACHOB010000003">
    <property type="protein sequence ID" value="MBB4659376.1"/>
    <property type="molecule type" value="Genomic_DNA"/>
</dbReference>
<dbReference type="AlphaFoldDB" id="A0A840I2Z3"/>
<dbReference type="Proteomes" id="UP000563524">
    <property type="component" value="Unassembled WGS sequence"/>
</dbReference>
<organism evidence="2 3">
    <name type="scientific">Parvularcula dongshanensis</name>
    <dbReference type="NCBI Taxonomy" id="1173995"/>
    <lineage>
        <taxon>Bacteria</taxon>
        <taxon>Pseudomonadati</taxon>
        <taxon>Pseudomonadota</taxon>
        <taxon>Alphaproteobacteria</taxon>
        <taxon>Parvularculales</taxon>
        <taxon>Parvularculaceae</taxon>
        <taxon>Parvularcula</taxon>
    </lineage>
</organism>
<evidence type="ECO:0000313" key="3">
    <source>
        <dbReference type="Proteomes" id="UP000563524"/>
    </source>
</evidence>
<gene>
    <name evidence="2" type="ORF">GGQ59_001901</name>
</gene>
<feature type="signal peptide" evidence="1">
    <location>
        <begin position="1"/>
        <end position="24"/>
    </location>
</feature>
<feature type="chain" id="PRO_5032384713" description="Peptidase MA-like domain-containing protein" evidence="1">
    <location>
        <begin position="25"/>
        <end position="256"/>
    </location>
</feature>
<proteinExistence type="predicted"/>
<keyword evidence="1" id="KW-0732">Signal</keyword>
<keyword evidence="3" id="KW-1185">Reference proteome</keyword>
<evidence type="ECO:0008006" key="4">
    <source>
        <dbReference type="Google" id="ProtNLM"/>
    </source>
</evidence>
<accession>A0A840I2Z3</accession>
<sequence>MALWRWLLVGLCVVSLALASPLRAETADARAELDEAAWAFALWAGAVGDAAALFEISGPEVKTIWEHDPSLPDAARNLFGTAEPGGVTLQLSGRGWRMRSGGAERLLTRNAAHEVAHVWQYSLGDADRAPRWLHEGFADALAREALGAEGAPAAPAARCRDVLRKRPVSLAQRAGDENAIYDCGSVIVSAVAAARGESVRDLYRAFAANGFSRAGLLTLADEASPKYGRSVTAFLRTDYSMADPAWVIEQLRAGRL</sequence>
<evidence type="ECO:0000256" key="1">
    <source>
        <dbReference type="SAM" id="SignalP"/>
    </source>
</evidence>
<reference evidence="2 3" key="1">
    <citation type="submission" date="2020-08" db="EMBL/GenBank/DDBJ databases">
        <title>Genomic Encyclopedia of Type Strains, Phase IV (KMG-IV): sequencing the most valuable type-strain genomes for metagenomic binning, comparative biology and taxonomic classification.</title>
        <authorList>
            <person name="Goeker M."/>
        </authorList>
    </citation>
    <scope>NUCLEOTIDE SEQUENCE [LARGE SCALE GENOMIC DNA]</scope>
    <source>
        <strain evidence="2 3">DSM 102850</strain>
    </source>
</reference>
<evidence type="ECO:0000313" key="2">
    <source>
        <dbReference type="EMBL" id="MBB4659376.1"/>
    </source>
</evidence>
<dbReference type="RefSeq" id="WP_183817893.1">
    <property type="nucleotide sequence ID" value="NZ_JACHOB010000003.1"/>
</dbReference>